<feature type="compositionally biased region" description="Polar residues" evidence="1">
    <location>
        <begin position="133"/>
        <end position="147"/>
    </location>
</feature>
<feature type="region of interest" description="Disordered" evidence="1">
    <location>
        <begin position="133"/>
        <end position="154"/>
    </location>
</feature>
<feature type="transmembrane region" description="Helical" evidence="2">
    <location>
        <begin position="76"/>
        <end position="96"/>
    </location>
</feature>
<evidence type="ECO:0000313" key="3">
    <source>
        <dbReference type="EMBL" id="PIR97455.1"/>
    </source>
</evidence>
<dbReference type="EMBL" id="PFAJ01000017">
    <property type="protein sequence ID" value="PIR97455.1"/>
    <property type="molecule type" value="Genomic_DNA"/>
</dbReference>
<evidence type="ECO:0000313" key="4">
    <source>
        <dbReference type="Proteomes" id="UP000230557"/>
    </source>
</evidence>
<name>A0A2H0VED5_9BACT</name>
<proteinExistence type="predicted"/>
<accession>A0A2H0VED5</accession>
<gene>
    <name evidence="3" type="ORF">COT91_01460</name>
</gene>
<organism evidence="3 4">
    <name type="scientific">Candidatus Doudnabacteria bacterium CG10_big_fil_rev_8_21_14_0_10_41_10</name>
    <dbReference type="NCBI Taxonomy" id="1974551"/>
    <lineage>
        <taxon>Bacteria</taxon>
        <taxon>Candidatus Doudnaibacteriota</taxon>
    </lineage>
</organism>
<reference evidence="4" key="1">
    <citation type="submission" date="2017-09" db="EMBL/GenBank/DDBJ databases">
        <title>Depth-based differentiation of microbial function through sediment-hosted aquifers and enrichment of novel symbionts in the deep terrestrial subsurface.</title>
        <authorList>
            <person name="Probst A.J."/>
            <person name="Ladd B."/>
            <person name="Jarett J.K."/>
            <person name="Geller-Mcgrath D.E."/>
            <person name="Sieber C.M.K."/>
            <person name="Emerson J.B."/>
            <person name="Anantharaman K."/>
            <person name="Thomas B.C."/>
            <person name="Malmstrom R."/>
            <person name="Stieglmeier M."/>
            <person name="Klingl A."/>
            <person name="Woyke T."/>
            <person name="Ryan C.M."/>
            <person name="Banfield J.F."/>
        </authorList>
    </citation>
    <scope>NUCLEOTIDE SEQUENCE [LARGE SCALE GENOMIC DNA]</scope>
</reference>
<protein>
    <submittedName>
        <fullName evidence="3">Uncharacterized protein</fullName>
    </submittedName>
</protein>
<sequence length="485" mass="53672">MNNEVNQIIKELIEQSPTLEKQKRELLKIVKKLLADKPDVVIDDKFLAKTRKQLFLRAKQLSKKNSQLNFINMFKLKLVTSVAVVVLVIAAGVLFLNTQSDLSPNRVAFENDQKLVSVSENAFGDLSGLMQSSSAFSGTREGSSRPQSGGGSDQAIGMGGGGGLGILPYYLPTSYKFVYTGESLDLTESQIEIVRRIKGQIGAEGVNGLLRSFDLGLANFSSFSGASLQNFTLTEDKDYGYLISVDLQNGTVSINQNWLRWPELRPLCNGSGCPADSEWLTVGDIPSDGKIIGIAERFLSEHGISTKNYGEPVVDEQWLIAYEAVVDKSQAWIPDTFSVIYPFQIDGKIVHDMSGRPTGMMVSVNTRYNRVIGVWNLTTQSFESSSYAAVTDPRKILDIVERGGIYNYYPEIAQSVVEIEIGTPSVELVQYYLPNGREEARELFVPALIFPILNPPQDAYYFQPNIVVPLAKEIIDSVDNQIRPL</sequence>
<evidence type="ECO:0000256" key="1">
    <source>
        <dbReference type="SAM" id="MobiDB-lite"/>
    </source>
</evidence>
<dbReference type="Proteomes" id="UP000230557">
    <property type="component" value="Unassembled WGS sequence"/>
</dbReference>
<keyword evidence="2" id="KW-0472">Membrane</keyword>
<dbReference type="AlphaFoldDB" id="A0A2H0VED5"/>
<comment type="caution">
    <text evidence="3">The sequence shown here is derived from an EMBL/GenBank/DDBJ whole genome shotgun (WGS) entry which is preliminary data.</text>
</comment>
<evidence type="ECO:0000256" key="2">
    <source>
        <dbReference type="SAM" id="Phobius"/>
    </source>
</evidence>
<keyword evidence="2" id="KW-0812">Transmembrane</keyword>
<keyword evidence="2" id="KW-1133">Transmembrane helix</keyword>